<evidence type="ECO:0000313" key="1">
    <source>
        <dbReference type="EMBL" id="RZS44770.1"/>
    </source>
</evidence>
<name>A0A4Q7L7A6_9PSEU</name>
<proteinExistence type="predicted"/>
<comment type="caution">
    <text evidence="1">The sequence shown here is derived from an EMBL/GenBank/DDBJ whole genome shotgun (WGS) entry which is preliminary data.</text>
</comment>
<keyword evidence="2" id="KW-1185">Reference proteome</keyword>
<dbReference type="EMBL" id="SGWQ01000001">
    <property type="protein sequence ID" value="RZS44770.1"/>
    <property type="molecule type" value="Genomic_DNA"/>
</dbReference>
<dbReference type="Proteomes" id="UP000294257">
    <property type="component" value="Unassembled WGS sequence"/>
</dbReference>
<organism evidence="1 2">
    <name type="scientific">Herbihabitans rhizosphaerae</name>
    <dbReference type="NCBI Taxonomy" id="1872711"/>
    <lineage>
        <taxon>Bacteria</taxon>
        <taxon>Bacillati</taxon>
        <taxon>Actinomycetota</taxon>
        <taxon>Actinomycetes</taxon>
        <taxon>Pseudonocardiales</taxon>
        <taxon>Pseudonocardiaceae</taxon>
        <taxon>Herbihabitans</taxon>
    </lineage>
</organism>
<dbReference type="RefSeq" id="WP_165401194.1">
    <property type="nucleotide sequence ID" value="NZ_SGWQ01000001.1"/>
</dbReference>
<dbReference type="AlphaFoldDB" id="A0A4Q7L7A6"/>
<protein>
    <submittedName>
        <fullName evidence="1">Uncharacterized protein</fullName>
    </submittedName>
</protein>
<gene>
    <name evidence="1" type="ORF">EV193_101649</name>
</gene>
<sequence length="49" mass="4952">MGKVVSLIASVLIGMAAAFGVAYGLSSAADPDKDVKVENASVPVPYDAR</sequence>
<reference evidence="1 2" key="1">
    <citation type="submission" date="2019-02" db="EMBL/GenBank/DDBJ databases">
        <title>Genomic Encyclopedia of Type Strains, Phase IV (KMG-IV): sequencing the most valuable type-strain genomes for metagenomic binning, comparative biology and taxonomic classification.</title>
        <authorList>
            <person name="Goeker M."/>
        </authorList>
    </citation>
    <scope>NUCLEOTIDE SEQUENCE [LARGE SCALE GENOMIC DNA]</scope>
    <source>
        <strain evidence="1 2">DSM 101727</strain>
    </source>
</reference>
<evidence type="ECO:0000313" key="2">
    <source>
        <dbReference type="Proteomes" id="UP000294257"/>
    </source>
</evidence>
<accession>A0A4Q7L7A6</accession>